<sequence length="201" mass="23890">MIYTYTIEQKRKVLNFISKHYGSPVKIINLNDYNRTIPINYDLLLIETKNSYLLMTIGLGAFDSHNHTEESHERSEIYLELPLNWDLNNPQNYWAINFLINIVKYSYEQHLTLKWLQVFINPNYFSHSNKVAGYLDLPWNKIDANDFVLTNDFVVSFYQVVILSDDELFFGKVNSFKELAEYFEKEENRIVNLSRKSLIKI</sequence>
<feature type="domain" description="Suppressor of fused-like" evidence="1">
    <location>
        <begin position="41"/>
        <end position="196"/>
    </location>
</feature>
<dbReference type="InterPro" id="IPR020941">
    <property type="entry name" value="SUFU-like_domain"/>
</dbReference>
<name>A0ABT3BNT8_9BACT</name>
<dbReference type="EMBL" id="JAOXHJ010000001">
    <property type="protein sequence ID" value="MCV3753777.1"/>
    <property type="molecule type" value="Genomic_DNA"/>
</dbReference>
<accession>A0ABT3BNT8</accession>
<organism evidence="2 3">
    <name type="scientific">Ureaplasma zalophigenitalium</name>
    <dbReference type="NCBI Taxonomy" id="907723"/>
    <lineage>
        <taxon>Bacteria</taxon>
        <taxon>Bacillati</taxon>
        <taxon>Mycoplasmatota</taxon>
        <taxon>Mycoplasmoidales</taxon>
        <taxon>Mycoplasmoidaceae</taxon>
        <taxon>Ureaplasma</taxon>
    </lineage>
</organism>
<gene>
    <name evidence="2" type="ORF">OF365_00015</name>
</gene>
<protein>
    <submittedName>
        <fullName evidence="2">Suppressor of fused domain protein</fullName>
    </submittedName>
</protein>
<dbReference type="RefSeq" id="WP_263817581.1">
    <property type="nucleotide sequence ID" value="NZ_JAOXHJ010000001.1"/>
</dbReference>
<dbReference type="Pfam" id="PF05076">
    <property type="entry name" value="SUFU"/>
    <property type="match status" value="1"/>
</dbReference>
<proteinExistence type="predicted"/>
<reference evidence="2 3" key="1">
    <citation type="journal article" date="2020" name="Int. J. Syst. Evol. Microbiol.">
        <title>Ureaplasma miroungigenitalium sp. nov. isolated from northern elephant seals (Mirounga angustirostris) and Ureaplasma zalophigenitalium sp. nov. isolated from California sea lions (Zalophus californianus).</title>
        <authorList>
            <person name="Volokhov D.V."/>
            <person name="Gulland F.M."/>
            <person name="Gao Y."/>
            <person name="Chizhikov V.E."/>
        </authorList>
    </citation>
    <scope>NUCLEOTIDE SEQUENCE [LARGE SCALE GENOMIC DNA]</scope>
    <source>
        <strain evidence="2 3">CSL7644-GEN</strain>
    </source>
</reference>
<dbReference type="Proteomes" id="UP001207252">
    <property type="component" value="Unassembled WGS sequence"/>
</dbReference>
<evidence type="ECO:0000259" key="1">
    <source>
        <dbReference type="Pfam" id="PF05076"/>
    </source>
</evidence>
<keyword evidence="3" id="KW-1185">Reference proteome</keyword>
<evidence type="ECO:0000313" key="3">
    <source>
        <dbReference type="Proteomes" id="UP001207252"/>
    </source>
</evidence>
<comment type="caution">
    <text evidence="2">The sequence shown here is derived from an EMBL/GenBank/DDBJ whole genome shotgun (WGS) entry which is preliminary data.</text>
</comment>
<evidence type="ECO:0000313" key="2">
    <source>
        <dbReference type="EMBL" id="MCV3753777.1"/>
    </source>
</evidence>